<dbReference type="OrthoDB" id="1151238at2"/>
<protein>
    <submittedName>
        <fullName evidence="1">Uncharacterized protein</fullName>
    </submittedName>
</protein>
<evidence type="ECO:0000313" key="2">
    <source>
        <dbReference type="Proteomes" id="UP000294749"/>
    </source>
</evidence>
<comment type="caution">
    <text evidence="1">The sequence shown here is derived from an EMBL/GenBank/DDBJ whole genome shotgun (WGS) entry which is preliminary data.</text>
</comment>
<dbReference type="RefSeq" id="WP_133685866.1">
    <property type="nucleotide sequence ID" value="NZ_SOAY01000010.1"/>
</dbReference>
<evidence type="ECO:0000313" key="1">
    <source>
        <dbReference type="EMBL" id="TDT46385.1"/>
    </source>
</evidence>
<keyword evidence="2" id="KW-1185">Reference proteome</keyword>
<name>A0A4R7K5B0_9FLAO</name>
<sequence length="559" mass="63377">MNRTIIILLIMFFCFNSFAQKVKIKKGKILLDNIEVGVIEAINKSEIVYSFKDLSGNELLKADVDIANGSTRPFEFNWMTITSNNYSQVNTVDYSMLSMSLSHPKIIAEILIKTYGLYDGNGFRQDKIDQFFSQPRTSKYKEDATGNGGSDISGLDEGFGGKIKVKDNQVLFDKVPVAIVKINNGVYTYTSLKDNKKLKVDFYVAELAGTDETLKWLAVSENKRRSEIKMEYLSGSARDENAITQLLSKKYNLITLNGIENVDEFFKVDRKNLTEEYRTMFNEAKESYILAENSIKYKIIEEGIRERSALSSIEKGIIYNKEDDKILGTVESLKGVNANSAEFYVKIYDTDKRLVANIISLPDSDKNEYILKGYDSNMHIVNLEGDMQFSKQTFYRNLSKVLIEYGYDFALDNGVEQAMIRDERIALEAKQKIIDDFEFQSKAAGNLRRAPGYVIMSSKKGKKIGGYITLYNKTIPLPEGVEDLEEGRMFGDRIDGKKLGEYFRFEQYIEAKTGMLKKARDGGSFCLYLQDEAEKCFAGKKLGTATYGFVPVDSLQLGN</sequence>
<dbReference type="EMBL" id="SOAY01000010">
    <property type="protein sequence ID" value="TDT46385.1"/>
    <property type="molecule type" value="Genomic_DNA"/>
</dbReference>
<dbReference type="Proteomes" id="UP000294749">
    <property type="component" value="Unassembled WGS sequence"/>
</dbReference>
<proteinExistence type="predicted"/>
<accession>A0A4R7K5B0</accession>
<organism evidence="1 2">
    <name type="scientific">Maribacter spongiicola</name>
    <dbReference type="NCBI Taxonomy" id="1206753"/>
    <lineage>
        <taxon>Bacteria</taxon>
        <taxon>Pseudomonadati</taxon>
        <taxon>Bacteroidota</taxon>
        <taxon>Flavobacteriia</taxon>
        <taxon>Flavobacteriales</taxon>
        <taxon>Flavobacteriaceae</taxon>
        <taxon>Maribacter</taxon>
    </lineage>
</organism>
<reference evidence="1 2" key="1">
    <citation type="submission" date="2019-03" db="EMBL/GenBank/DDBJ databases">
        <title>Genomic Encyclopedia of Archaeal and Bacterial Type Strains, Phase II (KMG-II): from individual species to whole genera.</title>
        <authorList>
            <person name="Goeker M."/>
        </authorList>
    </citation>
    <scope>NUCLEOTIDE SEQUENCE [LARGE SCALE GENOMIC DNA]</scope>
    <source>
        <strain evidence="1 2">DSM 25233</strain>
    </source>
</reference>
<gene>
    <name evidence="1" type="ORF">CLV90_0435</name>
</gene>
<dbReference type="AlphaFoldDB" id="A0A4R7K5B0"/>